<reference evidence="1" key="1">
    <citation type="journal article" date="2021" name="Microb. Physiol.">
        <title>Proteogenomic Insights into the Physiology of Marine, Sulfate-Reducing, Filamentous Desulfonema limicola and Desulfonema magnum.</title>
        <authorList>
            <person name="Schnaars V."/>
            <person name="Wohlbrand L."/>
            <person name="Scheve S."/>
            <person name="Hinrichs C."/>
            <person name="Reinhardt R."/>
            <person name="Rabus R."/>
        </authorList>
    </citation>
    <scope>NUCLEOTIDE SEQUENCE</scope>
    <source>
        <strain evidence="1">4be13</strain>
    </source>
</reference>
<organism evidence="1 2">
    <name type="scientific">Desulfonema magnum</name>
    <dbReference type="NCBI Taxonomy" id="45655"/>
    <lineage>
        <taxon>Bacteria</taxon>
        <taxon>Pseudomonadati</taxon>
        <taxon>Thermodesulfobacteriota</taxon>
        <taxon>Desulfobacteria</taxon>
        <taxon>Desulfobacterales</taxon>
        <taxon>Desulfococcaceae</taxon>
        <taxon>Desulfonema</taxon>
    </lineage>
</organism>
<name>A0A975BIK9_9BACT</name>
<dbReference type="Proteomes" id="UP000663722">
    <property type="component" value="Chromosome"/>
</dbReference>
<dbReference type="AlphaFoldDB" id="A0A975BIK9"/>
<evidence type="ECO:0000313" key="1">
    <source>
        <dbReference type="EMBL" id="QTA86212.1"/>
    </source>
</evidence>
<dbReference type="KEGG" id="dmm:dnm_022330"/>
<accession>A0A975BIK9</accession>
<keyword evidence="2" id="KW-1185">Reference proteome</keyword>
<gene>
    <name evidence="1" type="ORF">dnm_022330</name>
</gene>
<evidence type="ECO:0000313" key="2">
    <source>
        <dbReference type="Proteomes" id="UP000663722"/>
    </source>
</evidence>
<protein>
    <submittedName>
        <fullName evidence="1">Uncharacterized protein</fullName>
    </submittedName>
</protein>
<proteinExistence type="predicted"/>
<sequence length="61" mass="7078">MLQKIVGKKLKKLFFICIPQQLQENRIRKGKNFPFLSPFLVLFSDGHASKICHLHGLINKD</sequence>
<dbReference type="EMBL" id="CP061800">
    <property type="protein sequence ID" value="QTA86212.1"/>
    <property type="molecule type" value="Genomic_DNA"/>
</dbReference>